<name>A0A9P0NM99_9DIPT</name>
<dbReference type="PANTHER" id="PTHR24366">
    <property type="entry name" value="IG(IMMUNOGLOBULIN) AND LRR(LEUCINE RICH REPEAT) DOMAINS"/>
    <property type="match status" value="1"/>
</dbReference>
<dbReference type="PANTHER" id="PTHR24366:SF161">
    <property type="entry name" value="TIR DOMAIN-CONTAINING PROTEIN"/>
    <property type="match status" value="1"/>
</dbReference>
<accession>A0A9P0NM99</accession>
<evidence type="ECO:0000256" key="4">
    <source>
        <dbReference type="SAM" id="MobiDB-lite"/>
    </source>
</evidence>
<keyword evidence="1" id="KW-0433">Leucine-rich repeat</keyword>
<evidence type="ECO:0000256" key="3">
    <source>
        <dbReference type="ARBA" id="ARBA00022737"/>
    </source>
</evidence>
<feature type="compositionally biased region" description="Polar residues" evidence="4">
    <location>
        <begin position="690"/>
        <end position="707"/>
    </location>
</feature>
<dbReference type="EMBL" id="OU895879">
    <property type="protein sequence ID" value="CAH1727990.1"/>
    <property type="molecule type" value="Genomic_DNA"/>
</dbReference>
<feature type="region of interest" description="Disordered" evidence="4">
    <location>
        <begin position="690"/>
        <end position="714"/>
    </location>
</feature>
<dbReference type="AlphaFoldDB" id="A0A9P0NM99"/>
<reference evidence="6" key="1">
    <citation type="submission" date="2022-01" db="EMBL/GenBank/DDBJ databases">
        <authorList>
            <person name="King R."/>
        </authorList>
    </citation>
    <scope>NUCLEOTIDE SEQUENCE</scope>
</reference>
<proteinExistence type="predicted"/>
<feature type="compositionally biased region" description="Polar residues" evidence="4">
    <location>
        <begin position="607"/>
        <end position="618"/>
    </location>
</feature>
<keyword evidence="3" id="KW-0677">Repeat</keyword>
<dbReference type="InterPro" id="IPR001611">
    <property type="entry name" value="Leu-rich_rpt"/>
</dbReference>
<protein>
    <recommendedName>
        <fullName evidence="8">Tartan</fullName>
    </recommendedName>
</protein>
<dbReference type="InterPro" id="IPR003591">
    <property type="entry name" value="Leu-rich_rpt_typical-subtyp"/>
</dbReference>
<feature type="compositionally biased region" description="Polar residues" evidence="4">
    <location>
        <begin position="630"/>
        <end position="639"/>
    </location>
</feature>
<reference evidence="6" key="2">
    <citation type="submission" date="2022-10" db="EMBL/GenBank/DDBJ databases">
        <authorList>
            <consortium name="ENA_rothamsted_submissions"/>
            <consortium name="culmorum"/>
            <person name="King R."/>
        </authorList>
    </citation>
    <scope>NUCLEOTIDE SEQUENCE</scope>
</reference>
<keyword evidence="5" id="KW-0812">Transmembrane</keyword>
<keyword evidence="2" id="KW-0732">Signal</keyword>
<dbReference type="FunFam" id="3.80.10.10:FF:001164">
    <property type="entry name" value="GH01279p"/>
    <property type="match status" value="1"/>
</dbReference>
<dbReference type="Proteomes" id="UP001153620">
    <property type="component" value="Chromosome 3"/>
</dbReference>
<keyword evidence="5" id="KW-1133">Transmembrane helix</keyword>
<evidence type="ECO:0000313" key="6">
    <source>
        <dbReference type="EMBL" id="CAH1727990.1"/>
    </source>
</evidence>
<evidence type="ECO:0000256" key="1">
    <source>
        <dbReference type="ARBA" id="ARBA00022614"/>
    </source>
</evidence>
<dbReference type="SMART" id="SM00365">
    <property type="entry name" value="LRR_SD22"/>
    <property type="match status" value="6"/>
</dbReference>
<keyword evidence="5" id="KW-0472">Membrane</keyword>
<feature type="region of interest" description="Disordered" evidence="4">
    <location>
        <begin position="607"/>
        <end position="669"/>
    </location>
</feature>
<dbReference type="Pfam" id="PF00560">
    <property type="entry name" value="LRR_1"/>
    <property type="match status" value="1"/>
</dbReference>
<keyword evidence="7" id="KW-1185">Reference proteome</keyword>
<organism evidence="6 7">
    <name type="scientific">Chironomus riparius</name>
    <dbReference type="NCBI Taxonomy" id="315576"/>
    <lineage>
        <taxon>Eukaryota</taxon>
        <taxon>Metazoa</taxon>
        <taxon>Ecdysozoa</taxon>
        <taxon>Arthropoda</taxon>
        <taxon>Hexapoda</taxon>
        <taxon>Insecta</taxon>
        <taxon>Pterygota</taxon>
        <taxon>Neoptera</taxon>
        <taxon>Endopterygota</taxon>
        <taxon>Diptera</taxon>
        <taxon>Nematocera</taxon>
        <taxon>Chironomoidea</taxon>
        <taxon>Chironomidae</taxon>
        <taxon>Chironominae</taxon>
        <taxon>Chironomus</taxon>
    </lineage>
</organism>
<gene>
    <name evidence="6" type="ORF">CHIRRI_LOCUS10216</name>
</gene>
<dbReference type="SMART" id="SM00369">
    <property type="entry name" value="LRR_TYP"/>
    <property type="match status" value="9"/>
</dbReference>
<dbReference type="Gene3D" id="3.80.10.10">
    <property type="entry name" value="Ribonuclease Inhibitor"/>
    <property type="match status" value="2"/>
</dbReference>
<evidence type="ECO:0008006" key="8">
    <source>
        <dbReference type="Google" id="ProtNLM"/>
    </source>
</evidence>
<dbReference type="InterPro" id="IPR032675">
    <property type="entry name" value="LRR_dom_sf"/>
</dbReference>
<evidence type="ECO:0000313" key="7">
    <source>
        <dbReference type="Proteomes" id="UP001153620"/>
    </source>
</evidence>
<evidence type="ECO:0000256" key="5">
    <source>
        <dbReference type="SAM" id="Phobius"/>
    </source>
</evidence>
<dbReference type="OrthoDB" id="10004641at2759"/>
<dbReference type="SUPFAM" id="SSF52058">
    <property type="entry name" value="L domain-like"/>
    <property type="match status" value="1"/>
</dbReference>
<dbReference type="Pfam" id="PF13855">
    <property type="entry name" value="LRR_8"/>
    <property type="match status" value="2"/>
</dbReference>
<evidence type="ECO:0000256" key="2">
    <source>
        <dbReference type="ARBA" id="ARBA00022729"/>
    </source>
</evidence>
<sequence length="714" mass="81224">MDLLSIMKSTTTKARTTVILISILVVITKTNGFCPSKCICDGDLNNSKARCIGAGLDVVPIQLNPNVKHINLTDNKIATVYSTLSFYYMLETLDISNNALETLGTKNFITQENLRKLFLQRNVIKKLYKETFRGMNKLEVLDLGYNQISDIDPLSFSDLTRLTFLDLTNNSLISIENGVFQNLGNLHTLLLTNNQLLSISHAENFEYLRRLQTLDLSGNLIKQINNNSFQYMNHMQVLYLNGNIIDSIDLLAFDGLVQLQHLNLSDNNLTSVPTDQLSKLSNLTHLSLSSNFIETLQPVSFLNLFQLRVLQLDRLINLIRIDSRAFIDNVNLQVLSMNDNEQFSDLPVHLFHGNSNLMELSLRNNKFYQLDAVQLPLDQLQKLSLTDNPFVCNCSLIWLWRLIKSSTVTSAKNDEDEEDEMEMGNNKSNLLIIDKNSIGCDIIIKNDDNNVKIIRKMLLDMSEADIACPTNILTIISVILTVIFIAIICISILIIIKCSRSSQLKRRQQKFLTDERQNIGELIIPQKIDKYELERYLAEQQQNAQHYQIGHNPQQQQQLHHTINSSQNNKNQYIFQPNSMEYRSLKKWDQTLPSPSTNIHPASTASLAIKPNHNNSSKTSKRNHPDVFNSFINNTNPYSTEDDNNLSNISNNFDDNDNDPEDHYENFDDNFLRGTSHTMKITPSAMPIASTFTGTSGNNSKSSQNITKPHIVYV</sequence>
<feature type="transmembrane region" description="Helical" evidence="5">
    <location>
        <begin position="472"/>
        <end position="496"/>
    </location>
</feature>
<dbReference type="PROSITE" id="PS51450">
    <property type="entry name" value="LRR"/>
    <property type="match status" value="6"/>
</dbReference>